<protein>
    <submittedName>
        <fullName evidence="2">Uncharacterized protein</fullName>
    </submittedName>
</protein>
<evidence type="ECO:0000313" key="2">
    <source>
        <dbReference type="EMBL" id="KAB1277272.1"/>
    </source>
</evidence>
<feature type="region of interest" description="Disordered" evidence="1">
    <location>
        <begin position="25"/>
        <end position="67"/>
    </location>
</feature>
<dbReference type="EMBL" id="JWIN03000006">
    <property type="protein sequence ID" value="KAB1277272.1"/>
    <property type="molecule type" value="Genomic_DNA"/>
</dbReference>
<comment type="caution">
    <text evidence="2">The sequence shown here is derived from an EMBL/GenBank/DDBJ whole genome shotgun (WGS) entry which is preliminary data.</text>
</comment>
<organism evidence="2 3">
    <name type="scientific">Camelus dromedarius</name>
    <name type="common">Dromedary</name>
    <name type="synonym">Arabian camel</name>
    <dbReference type="NCBI Taxonomy" id="9838"/>
    <lineage>
        <taxon>Eukaryota</taxon>
        <taxon>Metazoa</taxon>
        <taxon>Chordata</taxon>
        <taxon>Craniata</taxon>
        <taxon>Vertebrata</taxon>
        <taxon>Euteleostomi</taxon>
        <taxon>Mammalia</taxon>
        <taxon>Eutheria</taxon>
        <taxon>Laurasiatheria</taxon>
        <taxon>Artiodactyla</taxon>
        <taxon>Tylopoda</taxon>
        <taxon>Camelidae</taxon>
        <taxon>Camelus</taxon>
    </lineage>
</organism>
<dbReference type="Proteomes" id="UP000299084">
    <property type="component" value="Unassembled WGS sequence"/>
</dbReference>
<gene>
    <name evidence="2" type="ORF">Cadr_000006215</name>
</gene>
<proteinExistence type="predicted"/>
<keyword evidence="3" id="KW-1185">Reference proteome</keyword>
<sequence length="132" mass="14260">MKLSLHHPQHFSVAGLKAHRPCWGKEREMQAAEAKEETAGGSRRAEAQDKGLTDKAGQTSAASSPWRKGPCFSTAALCCQALRVTVFMRTVGRGPQAEHWCHSHPTSTGTQTNLPSPGLPGVPTVSWLWLCS</sequence>
<dbReference type="AlphaFoldDB" id="A0A5N4E1L7"/>
<evidence type="ECO:0000256" key="1">
    <source>
        <dbReference type="SAM" id="MobiDB-lite"/>
    </source>
</evidence>
<feature type="compositionally biased region" description="Basic and acidic residues" evidence="1">
    <location>
        <begin position="25"/>
        <end position="53"/>
    </location>
</feature>
<name>A0A5N4E1L7_CAMDR</name>
<accession>A0A5N4E1L7</accession>
<evidence type="ECO:0000313" key="3">
    <source>
        <dbReference type="Proteomes" id="UP000299084"/>
    </source>
</evidence>
<reference evidence="2 3" key="1">
    <citation type="journal article" date="2019" name="Mol. Ecol. Resour.">
        <title>Improving Illumina assemblies with Hi-C and long reads: an example with the North African dromedary.</title>
        <authorList>
            <person name="Elbers J.P."/>
            <person name="Rogers M.F."/>
            <person name="Perelman P.L."/>
            <person name="Proskuryakova A.A."/>
            <person name="Serdyukova N.A."/>
            <person name="Johnson W.E."/>
            <person name="Horin P."/>
            <person name="Corander J."/>
            <person name="Murphy D."/>
            <person name="Burger P.A."/>
        </authorList>
    </citation>
    <scope>NUCLEOTIDE SEQUENCE [LARGE SCALE GENOMIC DNA]</scope>
    <source>
        <strain evidence="2">Drom800</strain>
        <tissue evidence="2">Blood</tissue>
    </source>
</reference>